<keyword evidence="2" id="KW-1185">Reference proteome</keyword>
<accession>A0A6A4GE87</accession>
<evidence type="ECO:0008006" key="3">
    <source>
        <dbReference type="Google" id="ProtNLM"/>
    </source>
</evidence>
<name>A0A6A4GE87_9AGAR</name>
<sequence>MSVSYCDRTLKDTASQSWYPIPVFKLCGHFVLYTTTHRYELRLDRTTGFRPYFLHRPSQDNKELLNSSPRYHLFVCGWTDHTHEEIVRVFHEAITCFGEYNRITNNCRTFLQLGCAYILRTPSAWHENMLMVETGHLFLIPRSTNEEAINLGVSEFSRLLLWDKCSFCMGRN</sequence>
<organism evidence="1 2">
    <name type="scientific">Gymnopus androsaceus JB14</name>
    <dbReference type="NCBI Taxonomy" id="1447944"/>
    <lineage>
        <taxon>Eukaryota</taxon>
        <taxon>Fungi</taxon>
        <taxon>Dikarya</taxon>
        <taxon>Basidiomycota</taxon>
        <taxon>Agaricomycotina</taxon>
        <taxon>Agaricomycetes</taxon>
        <taxon>Agaricomycetidae</taxon>
        <taxon>Agaricales</taxon>
        <taxon>Marasmiineae</taxon>
        <taxon>Omphalotaceae</taxon>
        <taxon>Gymnopus</taxon>
    </lineage>
</organism>
<protein>
    <recommendedName>
        <fullName evidence="3">PPPDE domain-containing protein</fullName>
    </recommendedName>
</protein>
<reference evidence="1" key="1">
    <citation type="journal article" date="2019" name="Environ. Microbiol.">
        <title>Fungal ecological strategies reflected in gene transcription - a case study of two litter decomposers.</title>
        <authorList>
            <person name="Barbi F."/>
            <person name="Kohler A."/>
            <person name="Barry K."/>
            <person name="Baskaran P."/>
            <person name="Daum C."/>
            <person name="Fauchery L."/>
            <person name="Ihrmark K."/>
            <person name="Kuo A."/>
            <person name="LaButti K."/>
            <person name="Lipzen A."/>
            <person name="Morin E."/>
            <person name="Grigoriev I.V."/>
            <person name="Henrissat B."/>
            <person name="Lindahl B."/>
            <person name="Martin F."/>
        </authorList>
    </citation>
    <scope>NUCLEOTIDE SEQUENCE</scope>
    <source>
        <strain evidence="1">JB14</strain>
    </source>
</reference>
<dbReference type="OrthoDB" id="2914753at2759"/>
<dbReference type="Proteomes" id="UP000799118">
    <property type="component" value="Unassembled WGS sequence"/>
</dbReference>
<evidence type="ECO:0000313" key="2">
    <source>
        <dbReference type="Proteomes" id="UP000799118"/>
    </source>
</evidence>
<dbReference type="AlphaFoldDB" id="A0A6A4GE87"/>
<evidence type="ECO:0000313" key="1">
    <source>
        <dbReference type="EMBL" id="KAE9383683.1"/>
    </source>
</evidence>
<proteinExistence type="predicted"/>
<dbReference type="EMBL" id="ML770364">
    <property type="protein sequence ID" value="KAE9383683.1"/>
    <property type="molecule type" value="Genomic_DNA"/>
</dbReference>
<gene>
    <name evidence="1" type="ORF">BT96DRAFT_724445</name>
</gene>